<reference evidence="1" key="1">
    <citation type="submission" date="2021-02" db="EMBL/GenBank/DDBJ databases">
        <authorList>
            <person name="Nowell W R."/>
        </authorList>
    </citation>
    <scope>NUCLEOTIDE SEQUENCE</scope>
</reference>
<evidence type="ECO:0000313" key="1">
    <source>
        <dbReference type="EMBL" id="CAF4247024.1"/>
    </source>
</evidence>
<dbReference type="EMBL" id="CAJOAX010031362">
    <property type="protein sequence ID" value="CAF4247024.1"/>
    <property type="molecule type" value="Genomic_DNA"/>
</dbReference>
<protein>
    <submittedName>
        <fullName evidence="1">Uncharacterized protein</fullName>
    </submittedName>
</protein>
<dbReference type="Proteomes" id="UP000663823">
    <property type="component" value="Unassembled WGS sequence"/>
</dbReference>
<proteinExistence type="predicted"/>
<accession>A0A820EDM2</accession>
<evidence type="ECO:0000313" key="2">
    <source>
        <dbReference type="Proteomes" id="UP000663823"/>
    </source>
</evidence>
<organism evidence="1 2">
    <name type="scientific">Rotaria sordida</name>
    <dbReference type="NCBI Taxonomy" id="392033"/>
    <lineage>
        <taxon>Eukaryota</taxon>
        <taxon>Metazoa</taxon>
        <taxon>Spiralia</taxon>
        <taxon>Gnathifera</taxon>
        <taxon>Rotifera</taxon>
        <taxon>Eurotatoria</taxon>
        <taxon>Bdelloidea</taxon>
        <taxon>Philodinida</taxon>
        <taxon>Philodinidae</taxon>
        <taxon>Rotaria</taxon>
    </lineage>
</organism>
<name>A0A820EDM2_9BILA</name>
<dbReference type="AlphaFoldDB" id="A0A820EDM2"/>
<comment type="caution">
    <text evidence="1">The sequence shown here is derived from an EMBL/GenBank/DDBJ whole genome shotgun (WGS) entry which is preliminary data.</text>
</comment>
<gene>
    <name evidence="1" type="ORF">OTI717_LOCUS40303</name>
</gene>
<feature type="non-terminal residue" evidence="1">
    <location>
        <position position="1"/>
    </location>
</feature>
<sequence>IFEFIEKGFPNIKTLELTNPLKSSRFQHERKRNRNISHISDIFLLNNSLQLPSITKFCFLLRSQYDDYKIFRRFLYLLPSLVYLQMFIGRSLFHEILIYEHEDNFIRCALNRIKLLQRIRFYDGKNPLSNEELHILFPNAQILFDYDDL</sequence>